<feature type="transmembrane region" description="Helical" evidence="1">
    <location>
        <begin position="90"/>
        <end position="114"/>
    </location>
</feature>
<evidence type="ECO:0000256" key="1">
    <source>
        <dbReference type="SAM" id="Phobius"/>
    </source>
</evidence>
<proteinExistence type="predicted"/>
<dbReference type="Pfam" id="PF14340">
    <property type="entry name" value="DUF4395"/>
    <property type="match status" value="1"/>
</dbReference>
<dbReference type="Proteomes" id="UP000501466">
    <property type="component" value="Chromosome"/>
</dbReference>
<reference evidence="4" key="1">
    <citation type="submission" date="2019-11" db="EMBL/GenBank/DDBJ databases">
        <title>Isolation and characterization of two novel species in the genus Thiomicrorhabdus.</title>
        <authorList>
            <person name="Mochizuki J."/>
            <person name="Kojima H."/>
            <person name="Fukui M."/>
        </authorList>
    </citation>
    <scope>NUCLEOTIDE SEQUENCE [LARGE SCALE GENOMIC DNA]</scope>
    <source>
        <strain evidence="4">AkT22</strain>
    </source>
</reference>
<evidence type="ECO:0000259" key="2">
    <source>
        <dbReference type="Pfam" id="PF14340"/>
    </source>
</evidence>
<keyword evidence="4" id="KW-1185">Reference proteome</keyword>
<accession>A0A6F8PNB3</accession>
<dbReference type="InterPro" id="IPR025508">
    <property type="entry name" value="DUF4395"/>
</dbReference>
<sequence>MLEVLRKLWFRDVKEETLFINDVAVRIRAGFLLAIPIFMSFTLYDAIFVSNWVVDGNTAVDSGDIDWDNHIIYHVDATRRVFDYTFQTYVLIYALLEMLSGMFVWSSRLSPIILISSFLARKQKPVWKPLVPKRFAWGLGSSFIIVCLIFFNPEVFAHWVNTVWGSNLLPTTENYMSPYIPLVLVWICLGFMWMETVLGFCVGCKIHSLLVLVGVFKEECEACNNIDWDEIARKNKVRLAEQEAQKKSE</sequence>
<dbReference type="AlphaFoldDB" id="A0A6F8PNB3"/>
<keyword evidence="1" id="KW-0812">Transmembrane</keyword>
<organism evidence="3 4">
    <name type="scientific">Thiosulfativibrio zosterae</name>
    <dbReference type="NCBI Taxonomy" id="2675053"/>
    <lineage>
        <taxon>Bacteria</taxon>
        <taxon>Pseudomonadati</taxon>
        <taxon>Pseudomonadota</taxon>
        <taxon>Gammaproteobacteria</taxon>
        <taxon>Thiotrichales</taxon>
        <taxon>Piscirickettsiaceae</taxon>
        <taxon>Thiosulfativibrio</taxon>
    </lineage>
</organism>
<protein>
    <recommendedName>
        <fullName evidence="2">DUF4395 domain-containing protein</fullName>
    </recommendedName>
</protein>
<keyword evidence="1" id="KW-0472">Membrane</keyword>
<feature type="transmembrane region" description="Helical" evidence="1">
    <location>
        <begin position="135"/>
        <end position="159"/>
    </location>
</feature>
<feature type="transmembrane region" description="Helical" evidence="1">
    <location>
        <begin position="179"/>
        <end position="202"/>
    </location>
</feature>
<evidence type="ECO:0000313" key="3">
    <source>
        <dbReference type="EMBL" id="BBP43611.1"/>
    </source>
</evidence>
<gene>
    <name evidence="3" type="ORF">THMIRHAT_13570</name>
</gene>
<dbReference type="RefSeq" id="WP_173291397.1">
    <property type="nucleotide sequence ID" value="NZ_AP021888.1"/>
</dbReference>
<feature type="transmembrane region" description="Helical" evidence="1">
    <location>
        <begin position="31"/>
        <end position="54"/>
    </location>
</feature>
<dbReference type="KEGG" id="tzo:THMIRHAT_13570"/>
<evidence type="ECO:0000313" key="4">
    <source>
        <dbReference type="Proteomes" id="UP000501466"/>
    </source>
</evidence>
<feature type="domain" description="DUF4395" evidence="2">
    <location>
        <begin position="87"/>
        <end position="210"/>
    </location>
</feature>
<name>A0A6F8PNB3_9GAMM</name>
<dbReference type="EMBL" id="AP021888">
    <property type="protein sequence ID" value="BBP43611.1"/>
    <property type="molecule type" value="Genomic_DNA"/>
</dbReference>
<keyword evidence="1" id="KW-1133">Transmembrane helix</keyword>